<dbReference type="EMBL" id="CAJVPT010074396">
    <property type="protein sequence ID" value="CAG8784140.1"/>
    <property type="molecule type" value="Genomic_DNA"/>
</dbReference>
<evidence type="ECO:0000313" key="2">
    <source>
        <dbReference type="Proteomes" id="UP000789525"/>
    </source>
</evidence>
<keyword evidence="2" id="KW-1185">Reference proteome</keyword>
<organism evidence="1 2">
    <name type="scientific">Acaulospora colombiana</name>
    <dbReference type="NCBI Taxonomy" id="27376"/>
    <lineage>
        <taxon>Eukaryota</taxon>
        <taxon>Fungi</taxon>
        <taxon>Fungi incertae sedis</taxon>
        <taxon>Mucoromycota</taxon>
        <taxon>Glomeromycotina</taxon>
        <taxon>Glomeromycetes</taxon>
        <taxon>Diversisporales</taxon>
        <taxon>Acaulosporaceae</taxon>
        <taxon>Acaulospora</taxon>
    </lineage>
</organism>
<dbReference type="Proteomes" id="UP000789525">
    <property type="component" value="Unassembled WGS sequence"/>
</dbReference>
<sequence>ATLMAGFAVPEALAVEGAISTSYIIEGLSTIPSDTDLTAQAHKVTVAVVDLAADLEWITVPKDTPSAFLQAKVKNTSQYLFLPGRANIFLDDNFVAKSSIDHVSPGESFHCSLGVDPQVKLTYHPRTK</sequence>
<feature type="non-terminal residue" evidence="1">
    <location>
        <position position="1"/>
    </location>
</feature>
<proteinExistence type="predicted"/>
<evidence type="ECO:0000313" key="1">
    <source>
        <dbReference type="EMBL" id="CAG8784140.1"/>
    </source>
</evidence>
<name>A0ACA9R9V0_9GLOM</name>
<comment type="caution">
    <text evidence="1">The sequence shown here is derived from an EMBL/GenBank/DDBJ whole genome shotgun (WGS) entry which is preliminary data.</text>
</comment>
<reference evidence="1" key="1">
    <citation type="submission" date="2021-06" db="EMBL/GenBank/DDBJ databases">
        <authorList>
            <person name="Kallberg Y."/>
            <person name="Tangrot J."/>
            <person name="Rosling A."/>
        </authorList>
    </citation>
    <scope>NUCLEOTIDE SEQUENCE</scope>
    <source>
        <strain evidence="1">CL356</strain>
    </source>
</reference>
<accession>A0ACA9R9V0</accession>
<protein>
    <submittedName>
        <fullName evidence="1">435_t:CDS:1</fullName>
    </submittedName>
</protein>
<feature type="non-terminal residue" evidence="1">
    <location>
        <position position="128"/>
    </location>
</feature>
<gene>
    <name evidence="1" type="ORF">ACOLOM_LOCUS14465</name>
</gene>